<sequence length="174" mass="18912">MVTTISELQQLCAEQGVALPALRQTAAATDGTPVYAGEIIGTDAFRLWYDLRALHGRSGWWPVLAGEPEHLHNVFVGLEPDFAPTERQTDDRPLDGRGLLAHRAREAEGHLCGPDERARPGEDPFEAPGQRLAAHVEKELDLDLVGGTHFSAVRQERTVVCWCGPATATTSPPC</sequence>
<proteinExistence type="predicted"/>
<reference evidence="1 2" key="1">
    <citation type="submission" date="2024-09" db="EMBL/GenBank/DDBJ databases">
        <authorList>
            <person name="Sun Q."/>
            <person name="Mori K."/>
        </authorList>
    </citation>
    <scope>NUCLEOTIDE SEQUENCE [LARGE SCALE GENOMIC DNA]</scope>
    <source>
        <strain evidence="1 2">JCM 10918</strain>
    </source>
</reference>
<dbReference type="Proteomes" id="UP001589703">
    <property type="component" value="Unassembled WGS sequence"/>
</dbReference>
<evidence type="ECO:0000313" key="1">
    <source>
        <dbReference type="EMBL" id="MFB9735565.1"/>
    </source>
</evidence>
<keyword evidence="2" id="KW-1185">Reference proteome</keyword>
<accession>A0ABV5VCQ8</accession>
<gene>
    <name evidence="1" type="ORF">ACFFRO_10530</name>
</gene>
<comment type="caution">
    <text evidence="1">The sequence shown here is derived from an EMBL/GenBank/DDBJ whole genome shotgun (WGS) entry which is preliminary data.</text>
</comment>
<organism evidence="1 2">
    <name type="scientific">Streptomyces thermocoprophilus</name>
    <dbReference type="NCBI Taxonomy" id="78356"/>
    <lineage>
        <taxon>Bacteria</taxon>
        <taxon>Bacillati</taxon>
        <taxon>Actinomycetota</taxon>
        <taxon>Actinomycetes</taxon>
        <taxon>Kitasatosporales</taxon>
        <taxon>Streptomycetaceae</taxon>
        <taxon>Streptomyces</taxon>
    </lineage>
</organism>
<protein>
    <submittedName>
        <fullName evidence="1">Uncharacterized protein</fullName>
    </submittedName>
</protein>
<dbReference type="RefSeq" id="WP_247469547.1">
    <property type="nucleotide sequence ID" value="NZ_JBHMAR010000009.1"/>
</dbReference>
<name>A0ABV5VCQ8_9ACTN</name>
<evidence type="ECO:0000313" key="2">
    <source>
        <dbReference type="Proteomes" id="UP001589703"/>
    </source>
</evidence>
<dbReference type="EMBL" id="JBHMAR010000009">
    <property type="protein sequence ID" value="MFB9735565.1"/>
    <property type="molecule type" value="Genomic_DNA"/>
</dbReference>